<dbReference type="PANTHER" id="PTHR33227">
    <property type="entry name" value="STIGMA-SPECIFIC STIG1-LIKE PROTEIN 3"/>
    <property type="match status" value="1"/>
</dbReference>
<feature type="chain" id="PRO_5043451212" evidence="3">
    <location>
        <begin position="26"/>
        <end position="122"/>
    </location>
</feature>
<name>A0AAV7HCU2_DENCH</name>
<evidence type="ECO:0000313" key="5">
    <source>
        <dbReference type="Proteomes" id="UP000775213"/>
    </source>
</evidence>
<gene>
    <name evidence="4" type="ORF">IEQ34_003974</name>
</gene>
<comment type="similarity">
    <text evidence="1">Belongs to the STIG1 family.</text>
</comment>
<organism evidence="4 5">
    <name type="scientific">Dendrobium chrysotoxum</name>
    <name type="common">Orchid</name>
    <dbReference type="NCBI Taxonomy" id="161865"/>
    <lineage>
        <taxon>Eukaryota</taxon>
        <taxon>Viridiplantae</taxon>
        <taxon>Streptophyta</taxon>
        <taxon>Embryophyta</taxon>
        <taxon>Tracheophyta</taxon>
        <taxon>Spermatophyta</taxon>
        <taxon>Magnoliopsida</taxon>
        <taxon>Liliopsida</taxon>
        <taxon>Asparagales</taxon>
        <taxon>Orchidaceae</taxon>
        <taxon>Epidendroideae</taxon>
        <taxon>Malaxideae</taxon>
        <taxon>Dendrobiinae</taxon>
        <taxon>Dendrobium</taxon>
    </lineage>
</organism>
<sequence length="122" mass="13520">MSRALLSIAIIALSMLHNISSPVQANYAGLIKEDFIKLILRVGSRLLAESQKRKHYCSSEDYNVCQVKTTGRKQNEQLSCCKNQCHDVISDFNNCGCCGDKCGFGQLCCNDMCVTVAYDVNN</sequence>
<comment type="caution">
    <text evidence="4">The sequence shown here is derived from an EMBL/GenBank/DDBJ whole genome shotgun (WGS) entry which is preliminary data.</text>
</comment>
<dbReference type="PANTHER" id="PTHR33227:SF6">
    <property type="entry name" value="PROTEIN GRIM REAPER"/>
    <property type="match status" value="1"/>
</dbReference>
<reference evidence="4 5" key="1">
    <citation type="journal article" date="2021" name="Hortic Res">
        <title>Chromosome-scale assembly of the Dendrobium chrysotoxum genome enhances the understanding of orchid evolution.</title>
        <authorList>
            <person name="Zhang Y."/>
            <person name="Zhang G.Q."/>
            <person name="Zhang D."/>
            <person name="Liu X.D."/>
            <person name="Xu X.Y."/>
            <person name="Sun W.H."/>
            <person name="Yu X."/>
            <person name="Zhu X."/>
            <person name="Wang Z.W."/>
            <person name="Zhao X."/>
            <person name="Zhong W.Y."/>
            <person name="Chen H."/>
            <person name="Yin W.L."/>
            <person name="Huang T."/>
            <person name="Niu S.C."/>
            <person name="Liu Z.J."/>
        </authorList>
    </citation>
    <scope>NUCLEOTIDE SEQUENCE [LARGE SCALE GENOMIC DNA]</scope>
    <source>
        <strain evidence="4">Lindl</strain>
    </source>
</reference>
<dbReference type="EMBL" id="JAGFBR010000005">
    <property type="protein sequence ID" value="KAH0466736.1"/>
    <property type="molecule type" value="Genomic_DNA"/>
</dbReference>
<evidence type="ECO:0000256" key="3">
    <source>
        <dbReference type="SAM" id="SignalP"/>
    </source>
</evidence>
<dbReference type="Proteomes" id="UP000775213">
    <property type="component" value="Unassembled WGS sequence"/>
</dbReference>
<accession>A0AAV7HCU2</accession>
<dbReference type="AlphaFoldDB" id="A0AAV7HCU2"/>
<feature type="signal peptide" evidence="3">
    <location>
        <begin position="1"/>
        <end position="25"/>
    </location>
</feature>
<evidence type="ECO:0000256" key="2">
    <source>
        <dbReference type="ARBA" id="ARBA00022729"/>
    </source>
</evidence>
<dbReference type="InterPro" id="IPR006969">
    <property type="entry name" value="Stig-like"/>
</dbReference>
<keyword evidence="5" id="KW-1185">Reference proteome</keyword>
<evidence type="ECO:0000256" key="1">
    <source>
        <dbReference type="ARBA" id="ARBA00006010"/>
    </source>
</evidence>
<proteinExistence type="inferred from homology"/>
<protein>
    <submittedName>
        <fullName evidence="4">Uncharacterized protein</fullName>
    </submittedName>
</protein>
<keyword evidence="2 3" id="KW-0732">Signal</keyword>
<dbReference type="Pfam" id="PF04885">
    <property type="entry name" value="Stig1"/>
    <property type="match status" value="1"/>
</dbReference>
<evidence type="ECO:0000313" key="4">
    <source>
        <dbReference type="EMBL" id="KAH0466736.1"/>
    </source>
</evidence>